<dbReference type="Gene3D" id="1.10.10.10">
    <property type="entry name" value="Winged helix-like DNA-binding domain superfamily/Winged helix DNA-binding domain"/>
    <property type="match status" value="1"/>
</dbReference>
<organism evidence="7 8">
    <name type="scientific">Leucosporidium creatinivorum</name>
    <dbReference type="NCBI Taxonomy" id="106004"/>
    <lineage>
        <taxon>Eukaryota</taxon>
        <taxon>Fungi</taxon>
        <taxon>Dikarya</taxon>
        <taxon>Basidiomycota</taxon>
        <taxon>Pucciniomycotina</taxon>
        <taxon>Microbotryomycetes</taxon>
        <taxon>Leucosporidiales</taxon>
        <taxon>Leucosporidium</taxon>
    </lineage>
</organism>
<dbReference type="SMART" id="SM00415">
    <property type="entry name" value="HSF"/>
    <property type="match status" value="1"/>
</dbReference>
<feature type="domain" description="HSF-type DNA-binding" evidence="6">
    <location>
        <begin position="153"/>
        <end position="257"/>
    </location>
</feature>
<dbReference type="PRINTS" id="PR00056">
    <property type="entry name" value="HSFDOMAIN"/>
</dbReference>
<name>A0A1Y2FBE0_9BASI</name>
<evidence type="ECO:0000256" key="1">
    <source>
        <dbReference type="ARBA" id="ARBA00004123"/>
    </source>
</evidence>
<evidence type="ECO:0000256" key="4">
    <source>
        <dbReference type="ARBA" id="ARBA00023242"/>
    </source>
</evidence>
<dbReference type="Proteomes" id="UP000193467">
    <property type="component" value="Unassembled WGS sequence"/>
</dbReference>
<dbReference type="Pfam" id="PF00447">
    <property type="entry name" value="HSF_DNA-bind"/>
    <property type="match status" value="1"/>
</dbReference>
<proteinExistence type="inferred from homology"/>
<dbReference type="GO" id="GO:0043565">
    <property type="term" value="F:sequence-specific DNA binding"/>
    <property type="evidence" value="ECO:0007669"/>
    <property type="project" value="InterPro"/>
</dbReference>
<dbReference type="EMBL" id="MCGR01000023">
    <property type="protein sequence ID" value="ORY81229.1"/>
    <property type="molecule type" value="Genomic_DNA"/>
</dbReference>
<dbReference type="PANTHER" id="PTHR10015">
    <property type="entry name" value="HEAT SHOCK TRANSCRIPTION FACTOR"/>
    <property type="match status" value="1"/>
</dbReference>
<keyword evidence="3 7" id="KW-0238">DNA-binding</keyword>
<dbReference type="InterPro" id="IPR036388">
    <property type="entry name" value="WH-like_DNA-bd_sf"/>
</dbReference>
<evidence type="ECO:0000256" key="3">
    <source>
        <dbReference type="ARBA" id="ARBA00023125"/>
    </source>
</evidence>
<dbReference type="STRING" id="106004.A0A1Y2FBE0"/>
<comment type="similarity">
    <text evidence="2 5">Belongs to the HSF family.</text>
</comment>
<dbReference type="SUPFAM" id="SSF46785">
    <property type="entry name" value="Winged helix' DNA-binding domain"/>
    <property type="match status" value="1"/>
</dbReference>
<accession>A0A1Y2FBE0</accession>
<keyword evidence="8" id="KW-1185">Reference proteome</keyword>
<evidence type="ECO:0000313" key="8">
    <source>
        <dbReference type="Proteomes" id="UP000193467"/>
    </source>
</evidence>
<comment type="caution">
    <text evidence="7">The sequence shown here is derived from an EMBL/GenBank/DDBJ whole genome shotgun (WGS) entry which is preliminary data.</text>
</comment>
<comment type="subcellular location">
    <subcellularLocation>
        <location evidence="1">Nucleus</location>
    </subcellularLocation>
</comment>
<gene>
    <name evidence="7" type="ORF">BCR35DRAFT_86878</name>
</gene>
<dbReference type="InterPro" id="IPR000232">
    <property type="entry name" value="HSF_DNA-bd"/>
</dbReference>
<dbReference type="GO" id="GO:0003700">
    <property type="term" value="F:DNA-binding transcription factor activity"/>
    <property type="evidence" value="ECO:0007669"/>
    <property type="project" value="InterPro"/>
</dbReference>
<evidence type="ECO:0000256" key="5">
    <source>
        <dbReference type="RuleBase" id="RU004020"/>
    </source>
</evidence>
<dbReference type="InParanoid" id="A0A1Y2FBE0"/>
<protein>
    <submittedName>
        <fullName evidence="7">HSF-type DNA-binding-domain-containing protein</fullName>
    </submittedName>
</protein>
<evidence type="ECO:0000256" key="2">
    <source>
        <dbReference type="ARBA" id="ARBA00006403"/>
    </source>
</evidence>
<dbReference type="OrthoDB" id="60033at2759"/>
<evidence type="ECO:0000259" key="6">
    <source>
        <dbReference type="SMART" id="SM00415"/>
    </source>
</evidence>
<dbReference type="PANTHER" id="PTHR10015:SF427">
    <property type="entry name" value="HEAT SHOCK FACTOR PROTEIN"/>
    <property type="match status" value="1"/>
</dbReference>
<reference evidence="7 8" key="1">
    <citation type="submission" date="2016-07" db="EMBL/GenBank/DDBJ databases">
        <title>Pervasive Adenine N6-methylation of Active Genes in Fungi.</title>
        <authorList>
            <consortium name="DOE Joint Genome Institute"/>
            <person name="Mondo S.J."/>
            <person name="Dannebaum R.O."/>
            <person name="Kuo R.C."/>
            <person name="Labutti K."/>
            <person name="Haridas S."/>
            <person name="Kuo A."/>
            <person name="Salamov A."/>
            <person name="Ahrendt S.R."/>
            <person name="Lipzen A."/>
            <person name="Sullivan W."/>
            <person name="Andreopoulos W.B."/>
            <person name="Clum A."/>
            <person name="Lindquist E."/>
            <person name="Daum C."/>
            <person name="Ramamoorthy G.K."/>
            <person name="Gryganskyi A."/>
            <person name="Culley D."/>
            <person name="Magnuson J.K."/>
            <person name="James T.Y."/>
            <person name="O'Malley M.A."/>
            <person name="Stajich J.E."/>
            <person name="Spatafora J.W."/>
            <person name="Visel A."/>
            <person name="Grigoriev I.V."/>
        </authorList>
    </citation>
    <scope>NUCLEOTIDE SEQUENCE [LARGE SCALE GENOMIC DNA]</scope>
    <source>
        <strain evidence="7 8">62-1032</strain>
    </source>
</reference>
<dbReference type="InterPro" id="IPR036390">
    <property type="entry name" value="WH_DNA-bd_sf"/>
</dbReference>
<sequence>MATTHPHDQHQYSYDDPLVSPYSSSFSLSPNDLVGSWDGFNGSPQLAVHLEHPDYSQHHAGLVDSVDSARWTADYSPASGNAYLPFAPPLVGVGASSVAGAVDLALQENPSATVGDFLSHLPVHDIHASPTTSQRRLSVDEQVNANGEFDVSKIAAFPARLLDLLDDESYNDCLCWDSSGYGLIVCNASPRLLQEVLPANFKHSNINSFTRQLNVYGFKRMSQAELADRLDTSNTGNYSGWAHPAFLRDDRSSTGPHPHS</sequence>
<dbReference type="GO" id="GO:0005634">
    <property type="term" value="C:nucleus"/>
    <property type="evidence" value="ECO:0007669"/>
    <property type="project" value="UniProtKB-SubCell"/>
</dbReference>
<evidence type="ECO:0000313" key="7">
    <source>
        <dbReference type="EMBL" id="ORY81229.1"/>
    </source>
</evidence>
<keyword evidence="4" id="KW-0539">Nucleus</keyword>
<dbReference type="AlphaFoldDB" id="A0A1Y2FBE0"/>